<evidence type="ECO:0000313" key="15">
    <source>
        <dbReference type="Proteomes" id="UP000183080"/>
    </source>
</evidence>
<dbReference type="PANTHER" id="PTHR43340:SF1">
    <property type="entry name" value="HYPOXANTHINE PHOSPHORIBOSYLTRANSFERASE"/>
    <property type="match status" value="1"/>
</dbReference>
<evidence type="ECO:0000256" key="3">
    <source>
        <dbReference type="ARBA" id="ARBA00004669"/>
    </source>
</evidence>
<keyword evidence="7 14" id="KW-0328">Glycosyltransferase</keyword>
<dbReference type="SUPFAM" id="SSF53271">
    <property type="entry name" value="PRTase-like"/>
    <property type="match status" value="1"/>
</dbReference>
<dbReference type="FunFam" id="3.40.50.2020:FF:000006">
    <property type="entry name" value="Hypoxanthine phosphoribosyltransferase"/>
    <property type="match status" value="1"/>
</dbReference>
<keyword evidence="9" id="KW-0479">Metal-binding</keyword>
<dbReference type="Pfam" id="PF00156">
    <property type="entry name" value="Pribosyltran"/>
    <property type="match status" value="1"/>
</dbReference>
<dbReference type="GO" id="GO:0032264">
    <property type="term" value="P:IMP salvage"/>
    <property type="evidence" value="ECO:0007669"/>
    <property type="project" value="TreeGrafter"/>
</dbReference>
<evidence type="ECO:0000313" key="14">
    <source>
        <dbReference type="EMBL" id="OIR19042.1"/>
    </source>
</evidence>
<dbReference type="GO" id="GO:0000166">
    <property type="term" value="F:nucleotide binding"/>
    <property type="evidence" value="ECO:0007669"/>
    <property type="project" value="UniProtKB-KW"/>
</dbReference>
<evidence type="ECO:0000256" key="7">
    <source>
        <dbReference type="ARBA" id="ARBA00022676"/>
    </source>
</evidence>
<evidence type="ECO:0000256" key="12">
    <source>
        <dbReference type="ARBA" id="ARBA00022842"/>
    </source>
</evidence>
<dbReference type="GO" id="GO:0032263">
    <property type="term" value="P:GMP salvage"/>
    <property type="evidence" value="ECO:0007669"/>
    <property type="project" value="TreeGrafter"/>
</dbReference>
<dbReference type="GO" id="GO:0006178">
    <property type="term" value="P:guanine salvage"/>
    <property type="evidence" value="ECO:0007669"/>
    <property type="project" value="TreeGrafter"/>
</dbReference>
<evidence type="ECO:0000256" key="6">
    <source>
        <dbReference type="ARBA" id="ARBA00022490"/>
    </source>
</evidence>
<dbReference type="InterPro" id="IPR000836">
    <property type="entry name" value="PRTase_dom"/>
</dbReference>
<dbReference type="InterPro" id="IPR050408">
    <property type="entry name" value="HGPRT"/>
</dbReference>
<keyword evidence="11" id="KW-0547">Nucleotide-binding</keyword>
<dbReference type="InterPro" id="IPR029057">
    <property type="entry name" value="PRTase-like"/>
</dbReference>
<keyword evidence="10" id="KW-0660">Purine salvage</keyword>
<evidence type="ECO:0000259" key="13">
    <source>
        <dbReference type="Pfam" id="PF00156"/>
    </source>
</evidence>
<keyword evidence="8 14" id="KW-0808">Transferase</keyword>
<dbReference type="CDD" id="cd06223">
    <property type="entry name" value="PRTases_typeI"/>
    <property type="match status" value="1"/>
</dbReference>
<dbReference type="STRING" id="1888995.BD935_01420"/>
<dbReference type="InterPro" id="IPR005904">
    <property type="entry name" value="Hxn_phspho_trans"/>
</dbReference>
<organism evidence="14 15">
    <name type="scientific">Marine Group III euryarchaeote CG-Epi1</name>
    <dbReference type="NCBI Taxonomy" id="1888995"/>
    <lineage>
        <taxon>Archaea</taxon>
        <taxon>Methanobacteriati</taxon>
        <taxon>Thermoplasmatota</taxon>
        <taxon>Thermoplasmata</taxon>
        <taxon>Candidatus Thermoprofundales</taxon>
    </lineage>
</organism>
<dbReference type="GO" id="GO:0046100">
    <property type="term" value="P:hypoxanthine metabolic process"/>
    <property type="evidence" value="ECO:0007669"/>
    <property type="project" value="TreeGrafter"/>
</dbReference>
<reference evidence="14 15" key="1">
    <citation type="submission" date="2016-08" db="EMBL/GenBank/DDBJ databases">
        <title>New Insights into Marine Group III Euryarchaeota, from dark to light.</title>
        <authorList>
            <person name="Haro-Moreno J.M."/>
            <person name="Rodriguez-Valera F."/>
            <person name="Lopez-Garcia P."/>
            <person name="Moreira D."/>
            <person name="Martin-Cuadrado A.B."/>
        </authorList>
    </citation>
    <scope>NUCLEOTIDE SEQUENCE [LARGE SCALE GENOMIC DNA]</scope>
    <source>
        <strain evidence="14">CG-Epi1</strain>
    </source>
</reference>
<keyword evidence="12" id="KW-0460">Magnesium</keyword>
<feature type="domain" description="Phosphoribosyltransferase" evidence="13">
    <location>
        <begin position="10"/>
        <end position="153"/>
    </location>
</feature>
<sequence length="172" mass="19584">MKLLISENDIKKRVKSLGKQINEDYKGKKPIFVGILNGCYVFMADLLREINLDVEVDFVKIRSYEGDSSTGTIKFRKDISANIDGRDIIIVEDIIDSGFTINFLVNRLRNSGPKSVSVATALFKKEVAKLDFEVDYVGFEIPPEFVVGYGLDYDEKYRQLKDVMVLEPEDID</sequence>
<evidence type="ECO:0000256" key="2">
    <source>
        <dbReference type="ARBA" id="ARBA00004496"/>
    </source>
</evidence>
<keyword evidence="6" id="KW-0963">Cytoplasm</keyword>
<protein>
    <recommendedName>
        <fullName evidence="5">hypoxanthine phosphoribosyltransferase</fullName>
        <ecNumber evidence="5">2.4.2.8</ecNumber>
    </recommendedName>
</protein>
<comment type="similarity">
    <text evidence="4">Belongs to the purine/pyrimidine phosphoribosyltransferase family.</text>
</comment>
<comment type="cofactor">
    <cofactor evidence="1">
        <name>Mg(2+)</name>
        <dbReference type="ChEBI" id="CHEBI:18420"/>
    </cofactor>
</comment>
<dbReference type="NCBIfam" id="TIGR01203">
    <property type="entry name" value="HGPRTase"/>
    <property type="match status" value="1"/>
</dbReference>
<evidence type="ECO:0000256" key="8">
    <source>
        <dbReference type="ARBA" id="ARBA00022679"/>
    </source>
</evidence>
<dbReference type="AlphaFoldDB" id="A0A1J5TDM1"/>
<dbReference type="EC" id="2.4.2.8" evidence="5"/>
<evidence type="ECO:0000256" key="9">
    <source>
        <dbReference type="ARBA" id="ARBA00022723"/>
    </source>
</evidence>
<comment type="pathway">
    <text evidence="3">Purine metabolism; IMP biosynthesis via salvage pathway; IMP from hypoxanthine: step 1/1.</text>
</comment>
<evidence type="ECO:0000256" key="5">
    <source>
        <dbReference type="ARBA" id="ARBA00011895"/>
    </source>
</evidence>
<dbReference type="Gene3D" id="3.40.50.2020">
    <property type="match status" value="1"/>
</dbReference>
<dbReference type="GO" id="GO:0004422">
    <property type="term" value="F:hypoxanthine phosphoribosyltransferase activity"/>
    <property type="evidence" value="ECO:0007669"/>
    <property type="project" value="InterPro"/>
</dbReference>
<evidence type="ECO:0000256" key="1">
    <source>
        <dbReference type="ARBA" id="ARBA00001946"/>
    </source>
</evidence>
<dbReference type="EMBL" id="MIZA01000019">
    <property type="protein sequence ID" value="OIR19042.1"/>
    <property type="molecule type" value="Genomic_DNA"/>
</dbReference>
<evidence type="ECO:0000256" key="10">
    <source>
        <dbReference type="ARBA" id="ARBA00022726"/>
    </source>
</evidence>
<gene>
    <name evidence="14" type="ORF">BD935_01420</name>
</gene>
<comment type="subcellular location">
    <subcellularLocation>
        <location evidence="2">Cytoplasm</location>
    </subcellularLocation>
</comment>
<evidence type="ECO:0000256" key="11">
    <source>
        <dbReference type="ARBA" id="ARBA00022741"/>
    </source>
</evidence>
<dbReference type="GO" id="GO:0006166">
    <property type="term" value="P:purine ribonucleoside salvage"/>
    <property type="evidence" value="ECO:0007669"/>
    <property type="project" value="UniProtKB-KW"/>
</dbReference>
<dbReference type="GO" id="GO:0000287">
    <property type="term" value="F:magnesium ion binding"/>
    <property type="evidence" value="ECO:0007669"/>
    <property type="project" value="TreeGrafter"/>
</dbReference>
<dbReference type="Proteomes" id="UP000183080">
    <property type="component" value="Unassembled WGS sequence"/>
</dbReference>
<comment type="caution">
    <text evidence="14">The sequence shown here is derived from an EMBL/GenBank/DDBJ whole genome shotgun (WGS) entry which is preliminary data.</text>
</comment>
<name>A0A1J5TDM1_9ARCH</name>
<evidence type="ECO:0000256" key="4">
    <source>
        <dbReference type="ARBA" id="ARBA00008391"/>
    </source>
</evidence>
<proteinExistence type="inferred from homology"/>
<dbReference type="PANTHER" id="PTHR43340">
    <property type="entry name" value="HYPOXANTHINE-GUANINE PHOSPHORIBOSYLTRANSFERASE"/>
    <property type="match status" value="1"/>
</dbReference>
<accession>A0A1J5TDM1</accession>
<dbReference type="GO" id="GO:0005829">
    <property type="term" value="C:cytosol"/>
    <property type="evidence" value="ECO:0007669"/>
    <property type="project" value="TreeGrafter"/>
</dbReference>